<keyword evidence="1" id="KW-0732">Signal</keyword>
<dbReference type="KEGG" id="hch:HCH_03424"/>
<evidence type="ECO:0000313" key="3">
    <source>
        <dbReference type="EMBL" id="ABC30172.1"/>
    </source>
</evidence>
<dbReference type="EMBL" id="CP000155">
    <property type="protein sequence ID" value="ABC30172.1"/>
    <property type="molecule type" value="Genomic_DNA"/>
</dbReference>
<evidence type="ECO:0000313" key="4">
    <source>
        <dbReference type="Proteomes" id="UP000000238"/>
    </source>
</evidence>
<reference evidence="3 4" key="1">
    <citation type="journal article" date="2005" name="Nucleic Acids Res.">
        <title>Genomic blueprint of Hahella chejuensis, a marine microbe producing an algicidal agent.</title>
        <authorList>
            <person name="Jeong H."/>
            <person name="Yim J.H."/>
            <person name="Lee C."/>
            <person name="Choi S.-H."/>
            <person name="Park Y.K."/>
            <person name="Yoon S.H."/>
            <person name="Hur C.-G."/>
            <person name="Kang H.-Y."/>
            <person name="Kim D."/>
            <person name="Lee H.H."/>
            <person name="Park K.H."/>
            <person name="Park S.-H."/>
            <person name="Park H.-S."/>
            <person name="Lee H.K."/>
            <person name="Oh T.K."/>
            <person name="Kim J.F."/>
        </authorList>
    </citation>
    <scope>NUCLEOTIDE SEQUENCE [LARGE SCALE GENOMIC DNA]</scope>
    <source>
        <strain evidence="3 4">KCTC 2396</strain>
    </source>
</reference>
<organism evidence="3 4">
    <name type="scientific">Hahella chejuensis (strain KCTC 2396)</name>
    <dbReference type="NCBI Taxonomy" id="349521"/>
    <lineage>
        <taxon>Bacteria</taxon>
        <taxon>Pseudomonadati</taxon>
        <taxon>Pseudomonadota</taxon>
        <taxon>Gammaproteobacteria</taxon>
        <taxon>Oceanospirillales</taxon>
        <taxon>Hahellaceae</taxon>
        <taxon>Hahella</taxon>
    </lineage>
</organism>
<feature type="domain" description="Methanolan biosynthesis EpsI" evidence="2">
    <location>
        <begin position="8"/>
        <end position="215"/>
    </location>
</feature>
<dbReference type="AlphaFoldDB" id="Q2SGQ2"/>
<dbReference type="eggNOG" id="ENOG5030WKQ">
    <property type="taxonomic scope" value="Bacteria"/>
</dbReference>
<evidence type="ECO:0000259" key="2">
    <source>
        <dbReference type="Pfam" id="PF11984"/>
    </source>
</evidence>
<dbReference type="NCBIfam" id="TIGR02914">
    <property type="entry name" value="EpsI_fam"/>
    <property type="match status" value="1"/>
</dbReference>
<dbReference type="InterPro" id="IPR014263">
    <property type="entry name" value="Methanolan_biosynth_EpsI"/>
</dbReference>
<dbReference type="NCBIfam" id="NF045609">
    <property type="entry name" value="EpsI_type_B"/>
    <property type="match status" value="1"/>
</dbReference>
<feature type="chain" id="PRO_5004215551" description="Methanolan biosynthesis EpsI domain-containing protein" evidence="1">
    <location>
        <begin position="24"/>
        <end position="226"/>
    </location>
</feature>
<protein>
    <recommendedName>
        <fullName evidence="2">Methanolan biosynthesis EpsI domain-containing protein</fullName>
    </recommendedName>
</protein>
<dbReference type="OrthoDB" id="9797363at2"/>
<dbReference type="RefSeq" id="WP_011397240.1">
    <property type="nucleotide sequence ID" value="NC_007645.1"/>
</dbReference>
<accession>Q2SGQ2</accession>
<evidence type="ECO:0000256" key="1">
    <source>
        <dbReference type="SAM" id="SignalP"/>
    </source>
</evidence>
<dbReference type="InterPro" id="IPR054653">
    <property type="entry name" value="EpsI_type_B_pred"/>
</dbReference>
<gene>
    <name evidence="3" type="ordered locus">HCH_03424</name>
</gene>
<dbReference type="Proteomes" id="UP000000238">
    <property type="component" value="Chromosome"/>
</dbReference>
<name>Q2SGQ2_HAHCH</name>
<dbReference type="STRING" id="349521.HCH_03424"/>
<proteinExistence type="predicted"/>
<sequence length="226" mass="25405">MRKRRTSLVACAAMVISALSAYALTPREMLSDHIAKVKLDAMIPEVFGGWREVAQSANQIVDPQTQQAINRIYNQTLSRTYVDDSGYRVMVSVAYGKDQRDAIQMHYPEVCYPAQGFTLADKTSALLQTDFGQIRITRLLTSQGQRHEPVTYWATVGEQVIANKVDKKLKEVSYGFRGYIPDGLLFRVSSVDKNSLRAFQKQRELVDALLTEISPASRQRLAGLTQ</sequence>
<feature type="signal peptide" evidence="1">
    <location>
        <begin position="1"/>
        <end position="23"/>
    </location>
</feature>
<dbReference type="Pfam" id="PF11984">
    <property type="entry name" value="DUF3485"/>
    <property type="match status" value="1"/>
</dbReference>
<keyword evidence="4" id="KW-1185">Reference proteome</keyword>
<dbReference type="HOGENOM" id="CLU_1204329_0_0_6"/>